<evidence type="ECO:0000259" key="1">
    <source>
        <dbReference type="Pfam" id="PF25183"/>
    </source>
</evidence>
<protein>
    <recommendedName>
        <fullName evidence="1">TonB-dependent transporter Oar-like beta-barrel domain-containing protein</fullName>
    </recommendedName>
</protein>
<name>A0A6J4PKG3_9BACT</name>
<sequence length="82" mass="9210">RLGNAGRNILRAQDLRLVDFGIIKNTRIAENVRFQLRADMFNVLNERNFGVPIGRVNAAGFLNQWATNGGSRRIVLGARLVF</sequence>
<feature type="domain" description="TonB-dependent transporter Oar-like beta-barrel" evidence="1">
    <location>
        <begin position="2"/>
        <end position="73"/>
    </location>
</feature>
<dbReference type="Pfam" id="PF25183">
    <property type="entry name" value="OMP_b-brl_4"/>
    <property type="match status" value="1"/>
</dbReference>
<evidence type="ECO:0000313" key="2">
    <source>
        <dbReference type="EMBL" id="CAA9412779.1"/>
    </source>
</evidence>
<accession>A0A6J4PKG3</accession>
<proteinExistence type="predicted"/>
<dbReference type="EMBL" id="CADCUR010000222">
    <property type="protein sequence ID" value="CAA9412779.1"/>
    <property type="molecule type" value="Genomic_DNA"/>
</dbReference>
<dbReference type="InterPro" id="IPR057601">
    <property type="entry name" value="Oar-like_b-barrel"/>
</dbReference>
<reference evidence="2" key="1">
    <citation type="submission" date="2020-02" db="EMBL/GenBank/DDBJ databases">
        <authorList>
            <person name="Meier V. D."/>
        </authorList>
    </citation>
    <scope>NUCLEOTIDE SEQUENCE</scope>
    <source>
        <strain evidence="2">AVDCRST_MAG74</strain>
    </source>
</reference>
<dbReference type="AlphaFoldDB" id="A0A6J4PKG3"/>
<organism evidence="2">
    <name type="scientific">uncultured Pyrinomonadaceae bacterium</name>
    <dbReference type="NCBI Taxonomy" id="2283094"/>
    <lineage>
        <taxon>Bacteria</taxon>
        <taxon>Pseudomonadati</taxon>
        <taxon>Acidobacteriota</taxon>
        <taxon>Blastocatellia</taxon>
        <taxon>Blastocatellales</taxon>
        <taxon>Pyrinomonadaceae</taxon>
        <taxon>environmental samples</taxon>
    </lineage>
</organism>
<gene>
    <name evidence="2" type="ORF">AVDCRST_MAG74-2364</name>
</gene>
<feature type="non-terminal residue" evidence="2">
    <location>
        <position position="1"/>
    </location>
</feature>